<dbReference type="Gene3D" id="3.40.50.12780">
    <property type="entry name" value="N-terminal domain of ligase-like"/>
    <property type="match status" value="1"/>
</dbReference>
<dbReference type="EnsemblMetazoa" id="MESCA008257-RA">
    <property type="protein sequence ID" value="MESCA008257-PA"/>
    <property type="gene ID" value="MESCA008257"/>
</dbReference>
<keyword evidence="10" id="KW-1185">Reference proteome</keyword>
<sequence>MLNNAVFMAKRFELMGEDKICGLMPLFHVFGLIISKLSSLCAGTSLVIPCSGFDPGETLKTLQQEKCTSIHGAPAMYIGLVEAQKKLNTPIEGLKYAVTGGAACSPQFIEDIEKILNIPKVLNGFGISELSGATFFQEIEESRQNLLETVGHLNDHLEAKVVDPNGKVVPFGTPGELLIRGYSTMLGYYGDPEKTQEVLGVDKWYRTGDQFVLREDGYGQVVGRLKEMIIRGGENIFPIEIENFLNTHPDIIECFVVGVPDKVMGEEACAFVRAEDGKTLDSEKIKQYCKGKIAHFKIPKHCRMVKEFQKLLLGRCKSLH</sequence>
<dbReference type="HOGENOM" id="CLU_000022_17_0_1"/>
<evidence type="ECO:0000259" key="7">
    <source>
        <dbReference type="Pfam" id="PF00501"/>
    </source>
</evidence>
<reference evidence="10" key="1">
    <citation type="submission" date="2013-02" db="EMBL/GenBank/DDBJ databases">
        <authorList>
            <person name="Hughes D."/>
        </authorList>
    </citation>
    <scope>NUCLEOTIDE SEQUENCE</scope>
    <source>
        <strain>Durham</strain>
        <strain evidence="10">NC isolate 2 -- Noor lab</strain>
    </source>
</reference>
<evidence type="ECO:0000256" key="5">
    <source>
        <dbReference type="ARBA" id="ARBA00047319"/>
    </source>
</evidence>
<feature type="domain" description="AMP-dependent synthetase/ligase" evidence="7">
    <location>
        <begin position="3"/>
        <end position="189"/>
    </location>
</feature>
<dbReference type="PANTHER" id="PTHR43201:SF5">
    <property type="entry name" value="MEDIUM-CHAIN ACYL-COA LIGASE ACSF2, MITOCHONDRIAL"/>
    <property type="match status" value="1"/>
</dbReference>
<dbReference type="InterPro" id="IPR000873">
    <property type="entry name" value="AMP-dep_synth/lig_dom"/>
</dbReference>
<dbReference type="Proteomes" id="UP000015102">
    <property type="component" value="Unassembled WGS sequence"/>
</dbReference>
<proteinExistence type="inferred from homology"/>
<dbReference type="InterPro" id="IPR025110">
    <property type="entry name" value="AMP-bd_C"/>
</dbReference>
<dbReference type="PANTHER" id="PTHR43201">
    <property type="entry name" value="ACYL-COA SYNTHETASE"/>
    <property type="match status" value="1"/>
</dbReference>
<organism evidence="9 10">
    <name type="scientific">Megaselia scalaris</name>
    <name type="common">Humpbacked fly</name>
    <name type="synonym">Phora scalaris</name>
    <dbReference type="NCBI Taxonomy" id="36166"/>
    <lineage>
        <taxon>Eukaryota</taxon>
        <taxon>Metazoa</taxon>
        <taxon>Ecdysozoa</taxon>
        <taxon>Arthropoda</taxon>
        <taxon>Hexapoda</taxon>
        <taxon>Insecta</taxon>
        <taxon>Pterygota</taxon>
        <taxon>Neoptera</taxon>
        <taxon>Endopterygota</taxon>
        <taxon>Diptera</taxon>
        <taxon>Brachycera</taxon>
        <taxon>Muscomorpha</taxon>
        <taxon>Platypezoidea</taxon>
        <taxon>Phoridae</taxon>
        <taxon>Megaseliini</taxon>
        <taxon>Megaselia</taxon>
    </lineage>
</organism>
<feature type="domain" description="AMP-binding enzyme C-terminal" evidence="8">
    <location>
        <begin position="240"/>
        <end position="310"/>
    </location>
</feature>
<accession>T1GWS7</accession>
<dbReference type="Pfam" id="PF13193">
    <property type="entry name" value="AMP-binding_C"/>
    <property type="match status" value="1"/>
</dbReference>
<evidence type="ECO:0000256" key="2">
    <source>
        <dbReference type="ARBA" id="ARBA00022598"/>
    </source>
</evidence>
<evidence type="ECO:0000256" key="4">
    <source>
        <dbReference type="ARBA" id="ARBA00039638"/>
    </source>
</evidence>
<dbReference type="InterPro" id="IPR045851">
    <property type="entry name" value="AMP-bd_C_sf"/>
</dbReference>
<dbReference type="STRING" id="36166.T1GWS7"/>
<evidence type="ECO:0000313" key="9">
    <source>
        <dbReference type="EnsemblMetazoa" id="MESCA008257-PA"/>
    </source>
</evidence>
<reference evidence="9" key="2">
    <citation type="submission" date="2015-06" db="UniProtKB">
        <authorList>
            <consortium name="EnsemblMetazoa"/>
        </authorList>
    </citation>
    <scope>IDENTIFICATION</scope>
</reference>
<dbReference type="OMA" id="CHDECTI"/>
<dbReference type="GO" id="GO:0031956">
    <property type="term" value="F:medium-chain fatty acid-CoA ligase activity"/>
    <property type="evidence" value="ECO:0007669"/>
    <property type="project" value="UniProtKB-EC"/>
</dbReference>
<evidence type="ECO:0000256" key="3">
    <source>
        <dbReference type="ARBA" id="ARBA00037247"/>
    </source>
</evidence>
<evidence type="ECO:0000259" key="8">
    <source>
        <dbReference type="Pfam" id="PF13193"/>
    </source>
</evidence>
<comment type="similarity">
    <text evidence="1">Belongs to the ATP-dependent AMP-binding enzyme family.</text>
</comment>
<dbReference type="GO" id="GO:0006631">
    <property type="term" value="P:fatty acid metabolic process"/>
    <property type="evidence" value="ECO:0007669"/>
    <property type="project" value="TreeGrafter"/>
</dbReference>
<comment type="function">
    <text evidence="3">Acyl-CoA synthases catalyze the initial reaction in fatty acid metabolism, by forming a thioester with CoA. Has some preference toward medium-chain substrates. Plays a role in adipocyte differentiation.</text>
</comment>
<dbReference type="AlphaFoldDB" id="T1GWS7"/>
<dbReference type="InterPro" id="IPR042099">
    <property type="entry name" value="ANL_N_sf"/>
</dbReference>
<dbReference type="Gene3D" id="3.30.300.30">
    <property type="match status" value="1"/>
</dbReference>
<evidence type="ECO:0000256" key="6">
    <source>
        <dbReference type="ARBA" id="ARBA00048277"/>
    </source>
</evidence>
<evidence type="ECO:0000256" key="1">
    <source>
        <dbReference type="ARBA" id="ARBA00006432"/>
    </source>
</evidence>
<protein>
    <recommendedName>
        <fullName evidence="4">Medium-chain acyl-CoA ligase ACSF2, mitochondrial</fullName>
    </recommendedName>
</protein>
<dbReference type="SUPFAM" id="SSF56801">
    <property type="entry name" value="Acetyl-CoA synthetase-like"/>
    <property type="match status" value="1"/>
</dbReference>
<dbReference type="Pfam" id="PF00501">
    <property type="entry name" value="AMP-binding"/>
    <property type="match status" value="1"/>
</dbReference>
<evidence type="ECO:0000313" key="10">
    <source>
        <dbReference type="Proteomes" id="UP000015102"/>
    </source>
</evidence>
<comment type="catalytic activity">
    <reaction evidence="5">
        <text>octanoate + ATP + CoA = octanoyl-CoA + AMP + diphosphate</text>
        <dbReference type="Rhea" id="RHEA:33631"/>
        <dbReference type="ChEBI" id="CHEBI:25646"/>
        <dbReference type="ChEBI" id="CHEBI:30616"/>
        <dbReference type="ChEBI" id="CHEBI:33019"/>
        <dbReference type="ChEBI" id="CHEBI:57287"/>
        <dbReference type="ChEBI" id="CHEBI:57386"/>
        <dbReference type="ChEBI" id="CHEBI:456215"/>
    </reaction>
</comment>
<keyword evidence="2" id="KW-0436">Ligase</keyword>
<name>T1GWS7_MEGSC</name>
<dbReference type="EMBL" id="CAQQ02107964">
    <property type="status" value="NOT_ANNOTATED_CDS"/>
    <property type="molecule type" value="Genomic_DNA"/>
</dbReference>
<comment type="catalytic activity">
    <reaction evidence="6">
        <text>a medium-chain fatty acid + ATP + CoA = a medium-chain fatty acyl-CoA + AMP + diphosphate</text>
        <dbReference type="Rhea" id="RHEA:48340"/>
        <dbReference type="ChEBI" id="CHEBI:30616"/>
        <dbReference type="ChEBI" id="CHEBI:33019"/>
        <dbReference type="ChEBI" id="CHEBI:57287"/>
        <dbReference type="ChEBI" id="CHEBI:59558"/>
        <dbReference type="ChEBI" id="CHEBI:90546"/>
        <dbReference type="ChEBI" id="CHEBI:456215"/>
        <dbReference type="EC" id="6.2.1.2"/>
    </reaction>
</comment>